<keyword evidence="8" id="KW-1133">Transmembrane helix</keyword>
<dbReference type="EMBL" id="QEFC01000425">
    <property type="protein sequence ID" value="KAE9464159.1"/>
    <property type="molecule type" value="Genomic_DNA"/>
</dbReference>
<dbReference type="AlphaFoldDB" id="A0A6A4MA45"/>
<evidence type="ECO:0000256" key="7">
    <source>
        <dbReference type="ARBA" id="ARBA00022737"/>
    </source>
</evidence>
<evidence type="ECO:0000313" key="11">
    <source>
        <dbReference type="EMBL" id="KAE9464159.1"/>
    </source>
</evidence>
<evidence type="ECO:0000256" key="2">
    <source>
        <dbReference type="ARBA" id="ARBA00004479"/>
    </source>
</evidence>
<accession>A0A6A4MA45</accession>
<evidence type="ECO:0000256" key="5">
    <source>
        <dbReference type="ARBA" id="ARBA00022692"/>
    </source>
</evidence>
<evidence type="ECO:0000256" key="8">
    <source>
        <dbReference type="ARBA" id="ARBA00022989"/>
    </source>
</evidence>
<proteinExistence type="predicted"/>
<dbReference type="PANTHER" id="PTHR48063">
    <property type="entry name" value="LRR RECEPTOR-LIKE KINASE"/>
    <property type="match status" value="1"/>
</dbReference>
<evidence type="ECO:0000256" key="3">
    <source>
        <dbReference type="ARBA" id="ARBA00022475"/>
    </source>
</evidence>
<dbReference type="InterPro" id="IPR032675">
    <property type="entry name" value="LRR_dom_sf"/>
</dbReference>
<evidence type="ECO:0000256" key="4">
    <source>
        <dbReference type="ARBA" id="ARBA00022614"/>
    </source>
</evidence>
<feature type="non-terminal residue" evidence="11">
    <location>
        <position position="1"/>
    </location>
</feature>
<sequence length="355" mass="39292">MWAGVVCDNFTGHVRKIRLRSPPLRGLEDLLYQDLSRYFEGDAEDDAEYEAYRRYRFGGKLNPSLLDLKHLHYLDLSGNDFEGAHIPSFIGSIATLRYLNLSRAGFGGTIPPQLGNVTTMRYLDLRSNNELLCGNLQWLSHLVLLQHLDMSHVYLGEALDWLQVTSNLPSLVELHLSNCGLEYLVSPSSTNKINFTSLGILDLSYTLLGSSVPGWILSLNHLVSLDLSACDFYGPVPAGLQNMTSLRVLDWSGNPSNSTIPNWLYSLSHLQSLTLQDNLLHGAVSIAIENLTSIVSLELSFNQLQGSIPTSLGKLCKLKTIDLKDNQLQGSIPTSLGKLCKLKTIDLSVNEFSGE</sequence>
<dbReference type="Pfam" id="PF00560">
    <property type="entry name" value="LRR_1"/>
    <property type="match status" value="5"/>
</dbReference>
<keyword evidence="5" id="KW-0812">Transmembrane</keyword>
<evidence type="ECO:0000256" key="1">
    <source>
        <dbReference type="ARBA" id="ARBA00004236"/>
    </source>
</evidence>
<keyword evidence="10" id="KW-0325">Glycoprotein</keyword>
<comment type="caution">
    <text evidence="11">The sequence shown here is derived from an EMBL/GenBank/DDBJ whole genome shotgun (WGS) entry which is preliminary data.</text>
</comment>
<comment type="subcellular location">
    <subcellularLocation>
        <location evidence="1">Cell membrane</location>
    </subcellularLocation>
    <subcellularLocation>
        <location evidence="2">Membrane</location>
        <topology evidence="2">Single-pass type I membrane protein</topology>
    </subcellularLocation>
</comment>
<gene>
    <name evidence="11" type="ORF">C3L33_03933</name>
</gene>
<evidence type="ECO:0008006" key="12">
    <source>
        <dbReference type="Google" id="ProtNLM"/>
    </source>
</evidence>
<dbReference type="OrthoDB" id="1600340at2759"/>
<dbReference type="SUPFAM" id="SSF52058">
    <property type="entry name" value="L domain-like"/>
    <property type="match status" value="1"/>
</dbReference>
<dbReference type="InterPro" id="IPR001611">
    <property type="entry name" value="Leu-rich_rpt"/>
</dbReference>
<dbReference type="FunFam" id="3.80.10.10:FF:000299">
    <property type="entry name" value="Piriformospora indica-insensitive protein 2"/>
    <property type="match status" value="1"/>
</dbReference>
<keyword evidence="9" id="KW-0472">Membrane</keyword>
<keyword evidence="3" id="KW-1003">Cell membrane</keyword>
<keyword evidence="6" id="KW-0732">Signal</keyword>
<dbReference type="Gene3D" id="3.80.10.10">
    <property type="entry name" value="Ribonuclease Inhibitor"/>
    <property type="match status" value="3"/>
</dbReference>
<reference evidence="11" key="1">
    <citation type="journal article" date="2019" name="Genome Biol. Evol.">
        <title>The Rhododendron genome and chromosomal organization provide insight into shared whole-genome duplications across the heath family (Ericaceae).</title>
        <authorList>
            <person name="Soza V.L."/>
            <person name="Lindsley D."/>
            <person name="Waalkes A."/>
            <person name="Ramage E."/>
            <person name="Patwardhan R.P."/>
            <person name="Burton J.N."/>
            <person name="Adey A."/>
            <person name="Kumar A."/>
            <person name="Qiu R."/>
            <person name="Shendure J."/>
            <person name="Hall B."/>
        </authorList>
    </citation>
    <scope>NUCLEOTIDE SEQUENCE</scope>
    <source>
        <strain evidence="11">RSF 1966-606</strain>
    </source>
</reference>
<dbReference type="PANTHER" id="PTHR48063:SF98">
    <property type="entry name" value="LRR RECEPTOR-LIKE SERINE_THREONINE-PROTEIN KINASE FLS2"/>
    <property type="match status" value="1"/>
</dbReference>
<feature type="non-terminal residue" evidence="11">
    <location>
        <position position="355"/>
    </location>
</feature>
<evidence type="ECO:0000256" key="6">
    <source>
        <dbReference type="ARBA" id="ARBA00022729"/>
    </source>
</evidence>
<keyword evidence="7" id="KW-0677">Repeat</keyword>
<dbReference type="GO" id="GO:0005886">
    <property type="term" value="C:plasma membrane"/>
    <property type="evidence" value="ECO:0007669"/>
    <property type="project" value="UniProtKB-SubCell"/>
</dbReference>
<dbReference type="InterPro" id="IPR046956">
    <property type="entry name" value="RLP23-like"/>
</dbReference>
<evidence type="ECO:0000256" key="9">
    <source>
        <dbReference type="ARBA" id="ARBA00023136"/>
    </source>
</evidence>
<organism evidence="11">
    <name type="scientific">Rhododendron williamsianum</name>
    <dbReference type="NCBI Taxonomy" id="262921"/>
    <lineage>
        <taxon>Eukaryota</taxon>
        <taxon>Viridiplantae</taxon>
        <taxon>Streptophyta</taxon>
        <taxon>Embryophyta</taxon>
        <taxon>Tracheophyta</taxon>
        <taxon>Spermatophyta</taxon>
        <taxon>Magnoliopsida</taxon>
        <taxon>eudicotyledons</taxon>
        <taxon>Gunneridae</taxon>
        <taxon>Pentapetalae</taxon>
        <taxon>asterids</taxon>
        <taxon>Ericales</taxon>
        <taxon>Ericaceae</taxon>
        <taxon>Ericoideae</taxon>
        <taxon>Rhodoreae</taxon>
        <taxon>Rhododendron</taxon>
    </lineage>
</organism>
<protein>
    <recommendedName>
        <fullName evidence="12">Leucine-rich repeat-containing N-terminal plant-type domain-containing protein</fullName>
    </recommendedName>
</protein>
<keyword evidence="4" id="KW-0433">Leucine-rich repeat</keyword>
<name>A0A6A4MA45_9ERIC</name>
<evidence type="ECO:0000256" key="10">
    <source>
        <dbReference type="ARBA" id="ARBA00023180"/>
    </source>
</evidence>